<name>A8MIL5_ALKOO</name>
<accession>A8MIL5</accession>
<gene>
    <name evidence="1" type="ordered locus">Clos_2111</name>
</gene>
<dbReference type="Proteomes" id="UP000000269">
    <property type="component" value="Chromosome"/>
</dbReference>
<dbReference type="RefSeq" id="WP_012159956.1">
    <property type="nucleotide sequence ID" value="NC_009922.1"/>
</dbReference>
<reference evidence="2" key="1">
    <citation type="submission" date="2007-10" db="EMBL/GenBank/DDBJ databases">
        <title>Complete genome of Alkaliphilus oremlandii OhILAs.</title>
        <authorList>
            <person name="Copeland A."/>
            <person name="Lucas S."/>
            <person name="Lapidus A."/>
            <person name="Barry K."/>
            <person name="Detter J.C."/>
            <person name="Glavina del Rio T."/>
            <person name="Hammon N."/>
            <person name="Israni S."/>
            <person name="Dalin E."/>
            <person name="Tice H."/>
            <person name="Pitluck S."/>
            <person name="Chain P."/>
            <person name="Malfatti S."/>
            <person name="Shin M."/>
            <person name="Vergez L."/>
            <person name="Schmutz J."/>
            <person name="Larimer F."/>
            <person name="Land M."/>
            <person name="Hauser L."/>
            <person name="Kyrpides N."/>
            <person name="Mikhailova N."/>
            <person name="Stolz J.F."/>
            <person name="Dawson A."/>
            <person name="Fisher E."/>
            <person name="Crable B."/>
            <person name="Perera E."/>
            <person name="Lisak J."/>
            <person name="Ranganathan M."/>
            <person name="Basu P."/>
            <person name="Richardson P."/>
        </authorList>
    </citation>
    <scope>NUCLEOTIDE SEQUENCE [LARGE SCALE GENOMIC DNA]</scope>
    <source>
        <strain evidence="2">OhILAs</strain>
    </source>
</reference>
<dbReference type="HOGENOM" id="CLU_2103839_0_0_9"/>
<keyword evidence="2" id="KW-1185">Reference proteome</keyword>
<proteinExistence type="predicted"/>
<dbReference type="EMBL" id="CP000853">
    <property type="protein sequence ID" value="ABW19647.1"/>
    <property type="molecule type" value="Genomic_DNA"/>
</dbReference>
<sequence length="115" mass="13421">MEIFENIIPCCNHEEPIMPYPCMPNMPCHDPLPMPCPPMPSMPCYDHMPMPYPPMHPNPMPAHPCPMPPMTDHCDDGMMQHMERMYCMHMYMAAMNEAEAYRNKMMLCSCRQQGK</sequence>
<protein>
    <submittedName>
        <fullName evidence="1">Uncharacterized protein</fullName>
    </submittedName>
</protein>
<evidence type="ECO:0000313" key="1">
    <source>
        <dbReference type="EMBL" id="ABW19647.1"/>
    </source>
</evidence>
<dbReference type="AlphaFoldDB" id="A8MIL5"/>
<organism evidence="1 2">
    <name type="scientific">Alkaliphilus oremlandii (strain OhILAs)</name>
    <name type="common">Clostridium oremlandii (strain OhILAs)</name>
    <dbReference type="NCBI Taxonomy" id="350688"/>
    <lineage>
        <taxon>Bacteria</taxon>
        <taxon>Bacillati</taxon>
        <taxon>Bacillota</taxon>
        <taxon>Clostridia</taxon>
        <taxon>Peptostreptococcales</taxon>
        <taxon>Natronincolaceae</taxon>
        <taxon>Alkaliphilus</taxon>
    </lineage>
</organism>
<dbReference type="KEGG" id="aoe:Clos_2111"/>
<evidence type="ECO:0000313" key="2">
    <source>
        <dbReference type="Proteomes" id="UP000000269"/>
    </source>
</evidence>